<organism evidence="1 2">
    <name type="scientific">Mycobacterium kiyosense</name>
    <dbReference type="NCBI Taxonomy" id="2871094"/>
    <lineage>
        <taxon>Bacteria</taxon>
        <taxon>Bacillati</taxon>
        <taxon>Actinomycetota</taxon>
        <taxon>Actinomycetes</taxon>
        <taxon>Mycobacteriales</taxon>
        <taxon>Mycobacteriaceae</taxon>
        <taxon>Mycobacterium</taxon>
    </lineage>
</organism>
<evidence type="ECO:0000313" key="1">
    <source>
        <dbReference type="EMBL" id="GLD33072.1"/>
    </source>
</evidence>
<dbReference type="EMBL" id="BRZI01000064">
    <property type="protein sequence ID" value="GLD33072.1"/>
    <property type="molecule type" value="Genomic_DNA"/>
</dbReference>
<dbReference type="Proteomes" id="UP001064782">
    <property type="component" value="Unassembled WGS sequence"/>
</dbReference>
<proteinExistence type="predicted"/>
<accession>A0A9P3QBF0</accession>
<gene>
    <name evidence="1" type="ORF">Mkiyose1413_49550</name>
</gene>
<sequence length="154" mass="16796">MTYPLSGRRRATPIRLTLAGELGRDIDGAWWPRTDRISGELPDLVAALGSRLGEICGITINWPHLQRPPDLNWQGWQHKNQHVIVLQSEKGCANVLIVPYTTNSALAMMVLRRAANLPIALAEQESTPFRTAGSILCAAQQQRAADGAVPVPAT</sequence>
<evidence type="ECO:0000313" key="2">
    <source>
        <dbReference type="Proteomes" id="UP001064782"/>
    </source>
</evidence>
<reference evidence="1" key="1">
    <citation type="submission" date="2022-08" db="EMBL/GenBank/DDBJ databases">
        <title>Mycobacterium kiyosense sp. nov., scotochromogenic slow-glowing species isolated from respiratory specimens.</title>
        <authorList>
            <person name="Fukano H."/>
            <person name="Kazumi Y."/>
            <person name="Sakagami N."/>
            <person name="Ato M."/>
            <person name="Mitarai S."/>
            <person name="Hoshino Y."/>
        </authorList>
    </citation>
    <scope>NUCLEOTIDE SEQUENCE</scope>
    <source>
        <strain evidence="1">1413</strain>
    </source>
</reference>
<keyword evidence="2" id="KW-1185">Reference proteome</keyword>
<dbReference type="GeneID" id="83632091"/>
<name>A0A9P3QBF0_9MYCO</name>
<dbReference type="InterPro" id="IPR046036">
    <property type="entry name" value="DUF5994"/>
</dbReference>
<dbReference type="Pfam" id="PF19457">
    <property type="entry name" value="DUF5994"/>
    <property type="match status" value="1"/>
</dbReference>
<dbReference type="RefSeq" id="WP_236981644.1">
    <property type="nucleotide sequence ID" value="NZ_BRXE01000017.1"/>
</dbReference>
<comment type="caution">
    <text evidence="1">The sequence shown here is derived from an EMBL/GenBank/DDBJ whole genome shotgun (WGS) entry which is preliminary data.</text>
</comment>
<dbReference type="AlphaFoldDB" id="A0A9P3QBF0"/>
<protein>
    <submittedName>
        <fullName evidence="1">Uncharacterized protein</fullName>
    </submittedName>
</protein>